<evidence type="ECO:0000313" key="5">
    <source>
        <dbReference type="Proteomes" id="UP000297014"/>
    </source>
</evidence>
<dbReference type="InterPro" id="IPR039793">
    <property type="entry name" value="UROS/Hem4"/>
</dbReference>
<name>A0A094WRQ0_ALKAL</name>
<dbReference type="GO" id="GO:0004852">
    <property type="term" value="F:uroporphyrinogen-III synthase activity"/>
    <property type="evidence" value="ECO:0007669"/>
    <property type="project" value="InterPro"/>
</dbReference>
<comment type="caution">
    <text evidence="2">The sequence shown here is derived from an EMBL/GenBank/DDBJ whole genome shotgun (WGS) entry which is preliminary data.</text>
</comment>
<dbReference type="SUPFAM" id="SSF69618">
    <property type="entry name" value="HemD-like"/>
    <property type="match status" value="1"/>
</dbReference>
<gene>
    <name evidence="3" type="ORF">AJ85_15305</name>
    <name evidence="2" type="ORF">BALCAV_0202880</name>
</gene>
<dbReference type="RefSeq" id="WP_004427502.1">
    <property type="nucleotide sequence ID" value="NZ_ALPT02000006.1"/>
</dbReference>
<dbReference type="EMBL" id="JALP01000196">
    <property type="protein sequence ID" value="THG89786.1"/>
    <property type="molecule type" value="Genomic_DNA"/>
</dbReference>
<dbReference type="eggNOG" id="COG1587">
    <property type="taxonomic scope" value="Bacteria"/>
</dbReference>
<evidence type="ECO:0000313" key="4">
    <source>
        <dbReference type="Proteomes" id="UP000002754"/>
    </source>
</evidence>
<dbReference type="NCBIfam" id="NF004584">
    <property type="entry name" value="PRK05928.2-1"/>
    <property type="match status" value="1"/>
</dbReference>
<dbReference type="PANTHER" id="PTHR40082">
    <property type="entry name" value="BLR5956 PROTEIN"/>
    <property type="match status" value="1"/>
</dbReference>
<dbReference type="CDD" id="cd06578">
    <property type="entry name" value="HemD"/>
    <property type="match status" value="1"/>
</dbReference>
<evidence type="ECO:0000313" key="2">
    <source>
        <dbReference type="EMBL" id="KGA98713.1"/>
    </source>
</evidence>
<dbReference type="InterPro" id="IPR036108">
    <property type="entry name" value="4pyrrol_syn_uPrphyn_synt_sf"/>
</dbReference>
<dbReference type="EMBL" id="ALPT02000006">
    <property type="protein sequence ID" value="KGA98713.1"/>
    <property type="molecule type" value="Genomic_DNA"/>
</dbReference>
<dbReference type="GO" id="GO:0006780">
    <property type="term" value="P:uroporphyrinogen III biosynthetic process"/>
    <property type="evidence" value="ECO:0007669"/>
    <property type="project" value="InterPro"/>
</dbReference>
<dbReference type="PANTHER" id="PTHR40082:SF1">
    <property type="entry name" value="BLR5956 PROTEIN"/>
    <property type="match status" value="1"/>
</dbReference>
<feature type="domain" description="Tetrapyrrole biosynthesis uroporphyrinogen III synthase" evidence="1">
    <location>
        <begin position="20"/>
        <end position="259"/>
    </location>
</feature>
<organism evidence="2 4">
    <name type="scientific">Alkalihalobacillus alcalophilus ATCC 27647 = CGMCC 1.3604</name>
    <dbReference type="NCBI Taxonomy" id="1218173"/>
    <lineage>
        <taxon>Bacteria</taxon>
        <taxon>Bacillati</taxon>
        <taxon>Bacillota</taxon>
        <taxon>Bacilli</taxon>
        <taxon>Bacillales</taxon>
        <taxon>Bacillaceae</taxon>
        <taxon>Alkalihalobacillus</taxon>
    </lineage>
</organism>
<sequence length="275" mass="30402">MSKPLAGKKVILTASRKTEEMKALVKKQGGEASVRSLQGTVFFAVDQLEKDLSAFIQQDVDWLILTTGIGTNALVEVAEKLGQKELFLQKMKKVKIAARGYKTIAALHKLGIKAEVVDDDGTTSGLISALRDTSFLNQNAWVQLHGLSSPTLIEFLENKGATVAQVLPYQHIAPEAETVELLLNEILTSQVDAVCFTTFLQVRSLFDYAKRHDKHRLLLEAFEKHVVAVAVGKVTKEELTVSGVERIVVPTLERMGAMIIELARYIKKQNNPTIH</sequence>
<evidence type="ECO:0000313" key="3">
    <source>
        <dbReference type="EMBL" id="THG89786.1"/>
    </source>
</evidence>
<accession>A0A094WRQ0</accession>
<evidence type="ECO:0000259" key="1">
    <source>
        <dbReference type="Pfam" id="PF02602"/>
    </source>
</evidence>
<dbReference type="STRING" id="1218173.BALCAV_0202880"/>
<dbReference type="Pfam" id="PF02602">
    <property type="entry name" value="HEM4"/>
    <property type="match status" value="1"/>
</dbReference>
<dbReference type="AlphaFoldDB" id="A0A094WRQ0"/>
<dbReference type="Proteomes" id="UP000297014">
    <property type="component" value="Unassembled WGS sequence"/>
</dbReference>
<reference evidence="3 5" key="2">
    <citation type="submission" date="2014-01" db="EMBL/GenBank/DDBJ databases">
        <title>Draft genome sequencing of Bacillus alcalophilus CGMCC 1.3604.</title>
        <authorList>
            <person name="Yang J."/>
            <person name="Diao L."/>
            <person name="Yang S."/>
        </authorList>
    </citation>
    <scope>NUCLEOTIDE SEQUENCE [LARGE SCALE GENOMIC DNA]</scope>
    <source>
        <strain evidence="3 5">CGMCC 1.3604</strain>
    </source>
</reference>
<protein>
    <submittedName>
        <fullName evidence="2">Uroporphyrinogen-III synthase</fullName>
    </submittedName>
</protein>
<dbReference type="InterPro" id="IPR003754">
    <property type="entry name" value="4pyrrol_synth_uPrphyn_synth"/>
</dbReference>
<reference evidence="2 4" key="1">
    <citation type="journal article" date="2014" name="Genome Announc.">
        <title>Draft Genome Sequence of Bacillus alcalophilus AV1934, a Classic Alkaliphile Isolated from Human Feces in 1934.</title>
        <authorList>
            <person name="Attie O."/>
            <person name="Jayaprakash A."/>
            <person name="Shah H."/>
            <person name="Paulsen I.T."/>
            <person name="Morino M."/>
            <person name="Takahashi Y."/>
            <person name="Narumi I."/>
            <person name="Sachidanandam R."/>
            <person name="Satoh K."/>
            <person name="Ito M."/>
            <person name="Krulwich T.A."/>
        </authorList>
    </citation>
    <scope>NUCLEOTIDE SEQUENCE [LARGE SCALE GENOMIC DNA]</scope>
    <source>
        <strain evidence="2 4">AV1934</strain>
    </source>
</reference>
<dbReference type="OrthoDB" id="9775656at2"/>
<dbReference type="Proteomes" id="UP000002754">
    <property type="component" value="Unassembled WGS sequence"/>
</dbReference>
<proteinExistence type="predicted"/>
<keyword evidence="4" id="KW-1185">Reference proteome</keyword>
<dbReference type="Gene3D" id="3.40.50.10090">
    <property type="match status" value="2"/>
</dbReference>